<name>A0A0K1QCJ1_9BACT</name>
<accession>A0A0K1QCJ1</accession>
<dbReference type="GO" id="GO:0120147">
    <property type="term" value="F:formylglycine-generating oxidase activity"/>
    <property type="evidence" value="ECO:0007669"/>
    <property type="project" value="TreeGrafter"/>
</dbReference>
<dbReference type="Pfam" id="PF03781">
    <property type="entry name" value="FGE-sulfatase"/>
    <property type="match status" value="1"/>
</dbReference>
<gene>
    <name evidence="2" type="ORF">AKJ09_10127</name>
</gene>
<dbReference type="PANTHER" id="PTHR23150">
    <property type="entry name" value="SULFATASE MODIFYING FACTOR 1, 2"/>
    <property type="match status" value="1"/>
</dbReference>
<dbReference type="KEGG" id="llu:AKJ09_10127"/>
<dbReference type="Gene3D" id="3.90.1580.10">
    <property type="entry name" value="paralog of FGE (formylglycine-generating enzyme)"/>
    <property type="match status" value="1"/>
</dbReference>
<dbReference type="InterPro" id="IPR016187">
    <property type="entry name" value="CTDL_fold"/>
</dbReference>
<evidence type="ECO:0000313" key="2">
    <source>
        <dbReference type="EMBL" id="AKV03464.1"/>
    </source>
</evidence>
<dbReference type="SUPFAM" id="SSF56436">
    <property type="entry name" value="C-type lectin-like"/>
    <property type="match status" value="1"/>
</dbReference>
<organism evidence="2 3">
    <name type="scientific">Labilithrix luteola</name>
    <dbReference type="NCBI Taxonomy" id="1391654"/>
    <lineage>
        <taxon>Bacteria</taxon>
        <taxon>Pseudomonadati</taxon>
        <taxon>Myxococcota</taxon>
        <taxon>Polyangia</taxon>
        <taxon>Polyangiales</taxon>
        <taxon>Labilitrichaceae</taxon>
        <taxon>Labilithrix</taxon>
    </lineage>
</organism>
<dbReference type="EMBL" id="CP012333">
    <property type="protein sequence ID" value="AKV03464.1"/>
    <property type="molecule type" value="Genomic_DNA"/>
</dbReference>
<proteinExistence type="predicted"/>
<feature type="domain" description="Sulfatase-modifying factor enzyme-like" evidence="1">
    <location>
        <begin position="112"/>
        <end position="274"/>
    </location>
</feature>
<dbReference type="PANTHER" id="PTHR23150:SF19">
    <property type="entry name" value="FORMYLGLYCINE-GENERATING ENZYME"/>
    <property type="match status" value="1"/>
</dbReference>
<dbReference type="AlphaFoldDB" id="A0A0K1QCJ1"/>
<protein>
    <submittedName>
        <fullName evidence="2">Sulfatase modifying factor 1 (C-alpha-formyglycine-generating enzyme 1)</fullName>
    </submittedName>
</protein>
<dbReference type="Proteomes" id="UP000064967">
    <property type="component" value="Chromosome"/>
</dbReference>
<evidence type="ECO:0000313" key="3">
    <source>
        <dbReference type="Proteomes" id="UP000064967"/>
    </source>
</evidence>
<sequence length="285" mass="31495">MAVAFAPACTRAVAAESRPTSETAVGVTTLKLASSFQPVPAKVVPTPAPSNDLAKKVNGEEACPEGMVLVDGEFCPEVEHTCLEWMDPPSSRYANFRCKRYAPEAKCKSPKVHKRYCIDATERKEPESDLPRHFMSWTTSRNLCEAEGARLCRESEWIFACEGEEMRPYPYGWERDSSACNVDLSENIGRVGRLVDHRSPAGSHAKCASPFGVQDMAGNVEEWTQADGPGQGSKMGWKEVLKGSWWIPSRHACRQFQVGHNDVYNGAETGTRCCKDAREPHVAAR</sequence>
<dbReference type="STRING" id="1391654.AKJ09_10127"/>
<dbReference type="InterPro" id="IPR005532">
    <property type="entry name" value="SUMF_dom"/>
</dbReference>
<reference evidence="2 3" key="1">
    <citation type="submission" date="2015-08" db="EMBL/GenBank/DDBJ databases">
        <authorList>
            <person name="Babu N.S."/>
            <person name="Beckwith C.J."/>
            <person name="Beseler K.G."/>
            <person name="Brison A."/>
            <person name="Carone J.V."/>
            <person name="Caskin T.P."/>
            <person name="Diamond M."/>
            <person name="Durham M.E."/>
            <person name="Foxe J.M."/>
            <person name="Go M."/>
            <person name="Henderson B.A."/>
            <person name="Jones I.B."/>
            <person name="McGettigan J.A."/>
            <person name="Micheletti S.J."/>
            <person name="Nasrallah M.E."/>
            <person name="Ortiz D."/>
            <person name="Piller C.R."/>
            <person name="Privatt S.R."/>
            <person name="Schneider S.L."/>
            <person name="Sharp S."/>
            <person name="Smith T.C."/>
            <person name="Stanton J.D."/>
            <person name="Ullery H.E."/>
            <person name="Wilson R.J."/>
            <person name="Serrano M.G."/>
            <person name="Buck G."/>
            <person name="Lee V."/>
            <person name="Wang Y."/>
            <person name="Carvalho R."/>
            <person name="Voegtly L."/>
            <person name="Shi R."/>
            <person name="Duckworth R."/>
            <person name="Johnson A."/>
            <person name="Loviza R."/>
            <person name="Walstead R."/>
            <person name="Shah Z."/>
            <person name="Kiflezghi M."/>
            <person name="Wade K."/>
            <person name="Ball S.L."/>
            <person name="Bradley K.W."/>
            <person name="Asai D.J."/>
            <person name="Bowman C.A."/>
            <person name="Russell D.A."/>
            <person name="Pope W.H."/>
            <person name="Jacobs-Sera D."/>
            <person name="Hendrix R.W."/>
            <person name="Hatfull G.F."/>
        </authorList>
    </citation>
    <scope>NUCLEOTIDE SEQUENCE [LARGE SCALE GENOMIC DNA]</scope>
    <source>
        <strain evidence="2 3">DSM 27648</strain>
    </source>
</reference>
<evidence type="ECO:0000259" key="1">
    <source>
        <dbReference type="Pfam" id="PF03781"/>
    </source>
</evidence>
<keyword evidence="3" id="KW-1185">Reference proteome</keyword>
<dbReference type="InterPro" id="IPR042095">
    <property type="entry name" value="SUMF_sf"/>
</dbReference>
<dbReference type="InterPro" id="IPR051043">
    <property type="entry name" value="Sulfatase_Mod_Factor_Kinase"/>
</dbReference>